<dbReference type="PRINTS" id="PR01346">
    <property type="entry name" value="HELNAPAPROT"/>
</dbReference>
<protein>
    <submittedName>
        <fullName evidence="4">Dps family protein</fullName>
    </submittedName>
</protein>
<dbReference type="EMBL" id="JASUZV010000005">
    <property type="protein sequence ID" value="MDL5043404.1"/>
    <property type="molecule type" value="Genomic_DNA"/>
</dbReference>
<evidence type="ECO:0000256" key="2">
    <source>
        <dbReference type="RuleBase" id="RU003875"/>
    </source>
</evidence>
<dbReference type="Pfam" id="PF00210">
    <property type="entry name" value="Ferritin"/>
    <property type="match status" value="1"/>
</dbReference>
<dbReference type="PIRSF" id="PIRSF005900">
    <property type="entry name" value="Dps"/>
    <property type="match status" value="1"/>
</dbReference>
<evidence type="ECO:0000259" key="3">
    <source>
        <dbReference type="Pfam" id="PF00210"/>
    </source>
</evidence>
<accession>A0ABT7LVP8</accession>
<name>A0ABT7LVP8_9STRE</name>
<evidence type="ECO:0000256" key="1">
    <source>
        <dbReference type="ARBA" id="ARBA00009497"/>
    </source>
</evidence>
<dbReference type="InterPro" id="IPR002177">
    <property type="entry name" value="DPS_DNA-bd"/>
</dbReference>
<comment type="caution">
    <text evidence="4">The sequence shown here is derived from an EMBL/GenBank/DDBJ whole genome shotgun (WGS) entry which is preliminary data.</text>
</comment>
<dbReference type="Gene3D" id="1.20.1260.10">
    <property type="match status" value="1"/>
</dbReference>
<feature type="domain" description="Ferritin/DPS" evidence="3">
    <location>
        <begin position="27"/>
        <end position="168"/>
    </location>
</feature>
<dbReference type="PROSITE" id="PS00818">
    <property type="entry name" value="DPS_1"/>
    <property type="match status" value="1"/>
</dbReference>
<dbReference type="RefSeq" id="WP_021152040.1">
    <property type="nucleotide sequence ID" value="NZ_JASUZV010000005.1"/>
</dbReference>
<dbReference type="SUPFAM" id="SSF47240">
    <property type="entry name" value="Ferritin-like"/>
    <property type="match status" value="1"/>
</dbReference>
<dbReference type="PANTHER" id="PTHR42932">
    <property type="entry name" value="GENERAL STRESS PROTEIN 20U"/>
    <property type="match status" value="1"/>
</dbReference>
<dbReference type="Proteomes" id="UP001529255">
    <property type="component" value="Unassembled WGS sequence"/>
</dbReference>
<proteinExistence type="inferred from homology"/>
<reference evidence="4 5" key="1">
    <citation type="submission" date="2023-06" db="EMBL/GenBank/DDBJ databases">
        <title>A potential novel species of Streptococcus isolated from human milk sample.</title>
        <authorList>
            <person name="Nguyen H.V."/>
            <person name="Trinh A.T.V."/>
            <person name="Hoang A.T.L."/>
            <person name="Bui L.N.H."/>
            <person name="Tran Q.T.L."/>
            <person name="Trinh T."/>
        </authorList>
    </citation>
    <scope>NUCLEOTIDE SEQUENCE [LARGE SCALE GENOMIC DNA]</scope>
    <source>
        <strain evidence="4 5">VTCC 12812</strain>
    </source>
</reference>
<dbReference type="PANTHER" id="PTHR42932:SF1">
    <property type="entry name" value="GENERAL STRESS PROTEIN 20U"/>
    <property type="match status" value="1"/>
</dbReference>
<evidence type="ECO:0000313" key="4">
    <source>
        <dbReference type="EMBL" id="MDL5043404.1"/>
    </source>
</evidence>
<keyword evidence="5" id="KW-1185">Reference proteome</keyword>
<evidence type="ECO:0000313" key="5">
    <source>
        <dbReference type="Proteomes" id="UP001529255"/>
    </source>
</evidence>
<comment type="similarity">
    <text evidence="1 2">Belongs to the Dps family.</text>
</comment>
<dbReference type="InterPro" id="IPR009078">
    <property type="entry name" value="Ferritin-like_SF"/>
</dbReference>
<dbReference type="CDD" id="cd01043">
    <property type="entry name" value="DPS"/>
    <property type="match status" value="1"/>
</dbReference>
<dbReference type="InterPro" id="IPR008331">
    <property type="entry name" value="Ferritin_DPS_dom"/>
</dbReference>
<dbReference type="InterPro" id="IPR012347">
    <property type="entry name" value="Ferritin-like"/>
</dbReference>
<dbReference type="InterPro" id="IPR023188">
    <property type="entry name" value="DPS_DNA-bd_CS"/>
</dbReference>
<organism evidence="4 5">
    <name type="scientific">Streptococcus raffinosi</name>
    <dbReference type="NCBI Taxonomy" id="3053355"/>
    <lineage>
        <taxon>Bacteria</taxon>
        <taxon>Bacillati</taxon>
        <taxon>Bacillota</taxon>
        <taxon>Bacilli</taxon>
        <taxon>Lactobacillales</taxon>
        <taxon>Streptococcaceae</taxon>
        <taxon>Streptococcus</taxon>
    </lineage>
</organism>
<sequence length="173" mass="19025">MVHTIKETITETVNDHVTASTNTKTKAVLNQAVADLSVAASIVHQVHWYMRGSGFLYLHPKMDELMDSLNGHLDVISERLITIGGEPFSTLVEFSSNSGLTETTGTFDKSMTDQIQLLVDTYKYLSVLFQVGLDITDEEGDAPSNDIFTAAKSEIDKTVWMLTAELGKEPGLK</sequence>
<gene>
    <name evidence="4" type="ORF">QRD39_04680</name>
</gene>